<name>A0A8X8IGL1_9BACT</name>
<keyword evidence="5" id="KW-0482">Metalloprotease</keyword>
<evidence type="ECO:0000256" key="2">
    <source>
        <dbReference type="ARBA" id="ARBA00022723"/>
    </source>
</evidence>
<dbReference type="GO" id="GO:0046872">
    <property type="term" value="F:metal ion binding"/>
    <property type="evidence" value="ECO:0007669"/>
    <property type="project" value="UniProtKB-KW"/>
</dbReference>
<dbReference type="PROSITE" id="PS50249">
    <property type="entry name" value="MPN"/>
    <property type="match status" value="1"/>
</dbReference>
<dbReference type="AlphaFoldDB" id="A0A8X8IGL1"/>
<dbReference type="InterPro" id="IPR001405">
    <property type="entry name" value="UPF0758"/>
</dbReference>
<keyword evidence="3" id="KW-0378">Hydrolase</keyword>
<sequence length="139" mass="15559">MTIKLSLQQQQTIECSADIYRIMRPVFMRRNRLQRCQECLWVIGVTSSGHVKFVELVALGTLNRVAANAGDVFRTALLKGISRLILVHNHPCGNSSPSFADRQFTDNMKKAGILLGIQLLDHIVLTESDYLSFADEGLL</sequence>
<keyword evidence="2" id="KW-0479">Metal-binding</keyword>
<keyword evidence="4" id="KW-0862">Zinc</keyword>
<organism evidence="7 8">
    <name type="scientific">Hydrobacter penzbergensis</name>
    <dbReference type="NCBI Taxonomy" id="1235997"/>
    <lineage>
        <taxon>Bacteria</taxon>
        <taxon>Pseudomonadati</taxon>
        <taxon>Bacteroidota</taxon>
        <taxon>Chitinophagia</taxon>
        <taxon>Chitinophagales</taxon>
        <taxon>Chitinophagaceae</taxon>
        <taxon>Hydrobacter</taxon>
    </lineage>
</organism>
<dbReference type="PANTHER" id="PTHR30471">
    <property type="entry name" value="DNA REPAIR PROTEIN RADC"/>
    <property type="match status" value="1"/>
</dbReference>
<reference evidence="7 8" key="1">
    <citation type="submission" date="2016-10" db="EMBL/GenBank/DDBJ databases">
        <authorList>
            <person name="Varghese N."/>
            <person name="Submissions S."/>
        </authorList>
    </citation>
    <scope>NUCLEOTIDE SEQUENCE [LARGE SCALE GENOMIC DNA]</scope>
    <source>
        <strain evidence="7 8">DSM 25353</strain>
    </source>
</reference>
<feature type="domain" description="MPN" evidence="6">
    <location>
        <begin position="12"/>
        <end position="139"/>
    </location>
</feature>
<comment type="caution">
    <text evidence="7">The sequence shown here is derived from an EMBL/GenBank/DDBJ whole genome shotgun (WGS) entry which is preliminary data.</text>
</comment>
<dbReference type="GO" id="GO:0008237">
    <property type="term" value="F:metallopeptidase activity"/>
    <property type="evidence" value="ECO:0007669"/>
    <property type="project" value="UniProtKB-KW"/>
</dbReference>
<dbReference type="Pfam" id="PF04002">
    <property type="entry name" value="RadC"/>
    <property type="match status" value="1"/>
</dbReference>
<dbReference type="EMBL" id="FNNO01000009">
    <property type="protein sequence ID" value="SDX08963.1"/>
    <property type="molecule type" value="Genomic_DNA"/>
</dbReference>
<dbReference type="GO" id="GO:0006508">
    <property type="term" value="P:proteolysis"/>
    <property type="evidence" value="ECO:0007669"/>
    <property type="project" value="UniProtKB-KW"/>
</dbReference>
<evidence type="ECO:0000256" key="4">
    <source>
        <dbReference type="ARBA" id="ARBA00022833"/>
    </source>
</evidence>
<evidence type="ECO:0000259" key="6">
    <source>
        <dbReference type="PROSITE" id="PS50249"/>
    </source>
</evidence>
<keyword evidence="8" id="KW-1185">Reference proteome</keyword>
<evidence type="ECO:0000256" key="5">
    <source>
        <dbReference type="ARBA" id="ARBA00023049"/>
    </source>
</evidence>
<evidence type="ECO:0000256" key="3">
    <source>
        <dbReference type="ARBA" id="ARBA00022801"/>
    </source>
</evidence>
<evidence type="ECO:0000313" key="8">
    <source>
        <dbReference type="Proteomes" id="UP000198711"/>
    </source>
</evidence>
<proteinExistence type="predicted"/>
<dbReference type="RefSeq" id="WP_092724015.1">
    <property type="nucleotide sequence ID" value="NZ_FNNO01000009.1"/>
</dbReference>
<accession>A0A8X8IGL1</accession>
<dbReference type="InterPro" id="IPR037518">
    <property type="entry name" value="MPN"/>
</dbReference>
<keyword evidence="1" id="KW-0645">Protease</keyword>
<evidence type="ECO:0000313" key="7">
    <source>
        <dbReference type="EMBL" id="SDX08963.1"/>
    </source>
</evidence>
<dbReference type="Proteomes" id="UP000198711">
    <property type="component" value="Unassembled WGS sequence"/>
</dbReference>
<dbReference type="PANTHER" id="PTHR30471:SF3">
    <property type="entry name" value="UPF0758 PROTEIN YEES-RELATED"/>
    <property type="match status" value="1"/>
</dbReference>
<dbReference type="InterPro" id="IPR025657">
    <property type="entry name" value="RadC_JAB"/>
</dbReference>
<gene>
    <name evidence="7" type="ORF">SAMN05444410_1094</name>
</gene>
<protein>
    <submittedName>
        <fullName evidence="7">DNA repair protein RadC</fullName>
    </submittedName>
</protein>
<evidence type="ECO:0000256" key="1">
    <source>
        <dbReference type="ARBA" id="ARBA00022670"/>
    </source>
</evidence>
<dbReference type="CDD" id="cd08071">
    <property type="entry name" value="MPN_DUF2466"/>
    <property type="match status" value="1"/>
</dbReference>
<dbReference type="Gene3D" id="3.40.140.10">
    <property type="entry name" value="Cytidine Deaminase, domain 2"/>
    <property type="match status" value="1"/>
</dbReference>